<comment type="caution">
    <text evidence="6">The sequence shown here is derived from an EMBL/GenBank/DDBJ whole genome shotgun (WGS) entry which is preliminary data.</text>
</comment>
<dbReference type="InterPro" id="IPR001296">
    <property type="entry name" value="Glyco_trans_1"/>
</dbReference>
<dbReference type="AlphaFoldDB" id="A0A7X3K0R7"/>
<dbReference type="Pfam" id="PF06925">
    <property type="entry name" value="MGDG_synth"/>
    <property type="match status" value="1"/>
</dbReference>
<dbReference type="Proteomes" id="UP000490800">
    <property type="component" value="Unassembled WGS sequence"/>
</dbReference>
<keyword evidence="3 6" id="KW-0808">Transferase</keyword>
<feature type="domain" description="Glycosyl transferase family 1" evidence="4">
    <location>
        <begin position="226"/>
        <end position="352"/>
    </location>
</feature>
<proteinExistence type="inferred from homology"/>
<organism evidence="6 7">
    <name type="scientific">Paenibacillus lutrae</name>
    <dbReference type="NCBI Taxonomy" id="2078573"/>
    <lineage>
        <taxon>Bacteria</taxon>
        <taxon>Bacillati</taxon>
        <taxon>Bacillota</taxon>
        <taxon>Bacilli</taxon>
        <taxon>Bacillales</taxon>
        <taxon>Paenibacillaceae</taxon>
        <taxon>Paenibacillus</taxon>
    </lineage>
</organism>
<keyword evidence="2" id="KW-0328">Glycosyltransferase</keyword>
<dbReference type="PANTHER" id="PTHR43025:SF3">
    <property type="entry name" value="MONOGALACTOSYLDIACYLGLYCEROL SYNTHASE 1, CHLOROPLASTIC"/>
    <property type="match status" value="1"/>
</dbReference>
<dbReference type="GO" id="GO:0016020">
    <property type="term" value="C:membrane"/>
    <property type="evidence" value="ECO:0007669"/>
    <property type="project" value="GOC"/>
</dbReference>
<dbReference type="OrthoDB" id="9815663at2"/>
<feature type="domain" description="Diacylglycerol glucosyltransferase N-terminal" evidence="5">
    <location>
        <begin position="19"/>
        <end position="184"/>
    </location>
</feature>
<dbReference type="GO" id="GO:0009247">
    <property type="term" value="P:glycolipid biosynthetic process"/>
    <property type="evidence" value="ECO:0007669"/>
    <property type="project" value="InterPro"/>
</dbReference>
<dbReference type="RefSeq" id="WP_157337746.1">
    <property type="nucleotide sequence ID" value="NZ_RHLK01000012.1"/>
</dbReference>
<dbReference type="PANTHER" id="PTHR43025">
    <property type="entry name" value="MONOGALACTOSYLDIACYLGLYCEROL SYNTHASE"/>
    <property type="match status" value="1"/>
</dbReference>
<reference evidence="6 7" key="1">
    <citation type="journal article" date="2019" name="Microorganisms">
        <title>Paenibacillus lutrae sp. nov., A Chitinolytic Species Isolated from A River Otter in Castril Natural Park, Granada, Spain.</title>
        <authorList>
            <person name="Rodriguez M."/>
            <person name="Reina J.C."/>
            <person name="Bejar V."/>
            <person name="Llamas I."/>
        </authorList>
    </citation>
    <scope>NUCLEOTIDE SEQUENCE [LARGE SCALE GENOMIC DNA]</scope>
    <source>
        <strain evidence="6 7">N10</strain>
    </source>
</reference>
<dbReference type="Pfam" id="PF00534">
    <property type="entry name" value="Glycos_transf_1"/>
    <property type="match status" value="1"/>
</dbReference>
<protein>
    <submittedName>
        <fullName evidence="6">Glycosyltransferase</fullName>
    </submittedName>
</protein>
<evidence type="ECO:0000256" key="3">
    <source>
        <dbReference type="ARBA" id="ARBA00022679"/>
    </source>
</evidence>
<evidence type="ECO:0000313" key="7">
    <source>
        <dbReference type="Proteomes" id="UP000490800"/>
    </source>
</evidence>
<dbReference type="InterPro" id="IPR009695">
    <property type="entry name" value="Diacylglyc_glucosyltr_N"/>
</dbReference>
<dbReference type="InterPro" id="IPR050519">
    <property type="entry name" value="Glycosyltransf_28_UgtP"/>
</dbReference>
<name>A0A7X3K0R7_9BACL</name>
<sequence length="389" mass="43273">MNKNGHRVLILSGSYGDGHKQAAEAIRREVLHRYPGAETVLLDFMEWTHPFTNTIGRYMFLKGLQTFPSAYGYVYNKTREANMFSYILKRFNRLGLGRMLKLLQEVEPTVVVSTFPPAAGAMSAVRAYGLYEVPTVTVITDHTDHSYWVYPETDKYLVGSGTVLEGLIHAGVSRDKIEVTGIPIRPEFQGTYERSQTRIKLGLDPEMPTVLFMGGGCGMMGSELAHRLEAVESLPVRTQLIVVCGNNEKLRSQIAELAGRTRHRIIATGYVNNVHEWMAAADLLVTKPGGLTISEAMAMKLPIVIYKALPGQEEDNARFLLASGVAVKAGNMTGLISHLDGFLRNPSLLSAMRGKLESMERMNASAEAVRIMLQTRVQRRYAPVLQEIW</sequence>
<dbReference type="Gene3D" id="3.40.50.2000">
    <property type="entry name" value="Glycogen Phosphorylase B"/>
    <property type="match status" value="1"/>
</dbReference>
<evidence type="ECO:0000259" key="5">
    <source>
        <dbReference type="Pfam" id="PF06925"/>
    </source>
</evidence>
<dbReference type="GO" id="GO:0016758">
    <property type="term" value="F:hexosyltransferase activity"/>
    <property type="evidence" value="ECO:0007669"/>
    <property type="project" value="InterPro"/>
</dbReference>
<evidence type="ECO:0000259" key="4">
    <source>
        <dbReference type="Pfam" id="PF00534"/>
    </source>
</evidence>
<accession>A0A7X3K0R7</accession>
<gene>
    <name evidence="6" type="ORF">EDM21_17975</name>
</gene>
<keyword evidence="7" id="KW-1185">Reference proteome</keyword>
<dbReference type="EMBL" id="RHLK01000012">
    <property type="protein sequence ID" value="MVP01387.1"/>
    <property type="molecule type" value="Genomic_DNA"/>
</dbReference>
<evidence type="ECO:0000313" key="6">
    <source>
        <dbReference type="EMBL" id="MVP01387.1"/>
    </source>
</evidence>
<evidence type="ECO:0000256" key="1">
    <source>
        <dbReference type="ARBA" id="ARBA00006962"/>
    </source>
</evidence>
<dbReference type="SUPFAM" id="SSF53756">
    <property type="entry name" value="UDP-Glycosyltransferase/glycogen phosphorylase"/>
    <property type="match status" value="1"/>
</dbReference>
<evidence type="ECO:0000256" key="2">
    <source>
        <dbReference type="ARBA" id="ARBA00022676"/>
    </source>
</evidence>
<comment type="similarity">
    <text evidence="1">Belongs to the glycosyltransferase 28 family.</text>
</comment>